<dbReference type="InterPro" id="IPR033186">
    <property type="entry name" value="HerA_C"/>
</dbReference>
<evidence type="ECO:0000313" key="3">
    <source>
        <dbReference type="EMBL" id="STT52140.1"/>
    </source>
</evidence>
<dbReference type="GO" id="GO:0016787">
    <property type="term" value="F:hydrolase activity"/>
    <property type="evidence" value="ECO:0007669"/>
    <property type="project" value="UniProtKB-KW"/>
</dbReference>
<gene>
    <name evidence="3" type="primary">yjgR_1</name>
    <name evidence="3" type="ORF">NCTC8849_00661</name>
</gene>
<dbReference type="AlphaFoldDB" id="A0A377WBD2"/>
<evidence type="ECO:0000259" key="2">
    <source>
        <dbReference type="Pfam" id="PF05872"/>
    </source>
</evidence>
<proteinExistence type="predicted"/>
<feature type="compositionally biased region" description="Polar residues" evidence="1">
    <location>
        <begin position="47"/>
        <end position="64"/>
    </location>
</feature>
<keyword evidence="3" id="KW-0378">Hydrolase</keyword>
<dbReference type="EMBL" id="UGLC01000002">
    <property type="protein sequence ID" value="STT52140.1"/>
    <property type="molecule type" value="Genomic_DNA"/>
</dbReference>
<name>A0A377WBD2_KLEPN</name>
<evidence type="ECO:0000256" key="1">
    <source>
        <dbReference type="SAM" id="MobiDB-lite"/>
    </source>
</evidence>
<reference evidence="3 4" key="1">
    <citation type="submission" date="2018-06" db="EMBL/GenBank/DDBJ databases">
        <authorList>
            <consortium name="Pathogen Informatics"/>
            <person name="Doyle S."/>
        </authorList>
    </citation>
    <scope>NUCLEOTIDE SEQUENCE [LARGE SCALE GENOMIC DNA]</scope>
    <source>
        <strain evidence="3 4">NCTC8849</strain>
    </source>
</reference>
<evidence type="ECO:0000313" key="4">
    <source>
        <dbReference type="Proteomes" id="UP000254799"/>
    </source>
</evidence>
<dbReference type="Proteomes" id="UP000254799">
    <property type="component" value="Unassembled WGS sequence"/>
</dbReference>
<accession>A0A377WBD2</accession>
<dbReference type="Pfam" id="PF05872">
    <property type="entry name" value="HerA_C"/>
    <property type="match status" value="1"/>
</dbReference>
<protein>
    <submittedName>
        <fullName evidence="3">Nucleotide triphosphate hydrolase domain-containing protein</fullName>
    </submittedName>
</protein>
<feature type="compositionally biased region" description="Basic and acidic residues" evidence="1">
    <location>
        <begin position="150"/>
        <end position="167"/>
    </location>
</feature>
<sequence length="183" mass="19753">MVIAPCSRMGPVSDDERNGLLNHSPLYGKYEEEVDRESAFEMLQQGVQVATGQQSAPPAKGQQNGDDDGLLGGLKDILFGSTGPRGGKRDGIVADRSEKRGSPGHQSDRPRHAGQPAGRTQALKKTPSSLRELTFPGLPARPAHHQPKAYQEEAGARQQRADDRRYAVDPGSAGRKSGRGHRR</sequence>
<feature type="region of interest" description="Disordered" evidence="1">
    <location>
        <begin position="47"/>
        <end position="183"/>
    </location>
</feature>
<organism evidence="3 4">
    <name type="scientific">Klebsiella pneumoniae</name>
    <dbReference type="NCBI Taxonomy" id="573"/>
    <lineage>
        <taxon>Bacteria</taxon>
        <taxon>Pseudomonadati</taxon>
        <taxon>Pseudomonadota</taxon>
        <taxon>Gammaproteobacteria</taxon>
        <taxon>Enterobacterales</taxon>
        <taxon>Enterobacteriaceae</taxon>
        <taxon>Klebsiella/Raoultella group</taxon>
        <taxon>Klebsiella</taxon>
        <taxon>Klebsiella pneumoniae complex</taxon>
    </lineage>
</organism>
<feature type="domain" description="Helicase HerA-like C-terminal" evidence="2">
    <location>
        <begin position="1"/>
        <end position="94"/>
    </location>
</feature>
<feature type="compositionally biased region" description="Basic and acidic residues" evidence="1">
    <location>
        <begin position="87"/>
        <end position="111"/>
    </location>
</feature>
<feature type="region of interest" description="Disordered" evidence="1">
    <location>
        <begin position="1"/>
        <end position="24"/>
    </location>
</feature>